<gene>
    <name evidence="2" type="ORF">CGOC_LOCUS3878</name>
</gene>
<evidence type="ECO:0000313" key="3">
    <source>
        <dbReference type="Proteomes" id="UP000271889"/>
    </source>
</evidence>
<protein>
    <submittedName>
        <fullName evidence="2">Uncharacterized protein</fullName>
    </submittedName>
</protein>
<dbReference type="AlphaFoldDB" id="A0A3P6SU81"/>
<dbReference type="Proteomes" id="UP000271889">
    <property type="component" value="Unassembled WGS sequence"/>
</dbReference>
<evidence type="ECO:0000256" key="1">
    <source>
        <dbReference type="SAM" id="Coils"/>
    </source>
</evidence>
<organism evidence="2 3">
    <name type="scientific">Cylicostephanus goldi</name>
    <name type="common">Nematode worm</name>
    <dbReference type="NCBI Taxonomy" id="71465"/>
    <lineage>
        <taxon>Eukaryota</taxon>
        <taxon>Metazoa</taxon>
        <taxon>Ecdysozoa</taxon>
        <taxon>Nematoda</taxon>
        <taxon>Chromadorea</taxon>
        <taxon>Rhabditida</taxon>
        <taxon>Rhabditina</taxon>
        <taxon>Rhabditomorpha</taxon>
        <taxon>Strongyloidea</taxon>
        <taxon>Strongylidae</taxon>
        <taxon>Cylicostephanus</taxon>
    </lineage>
</organism>
<reference evidence="2 3" key="1">
    <citation type="submission" date="2018-11" db="EMBL/GenBank/DDBJ databases">
        <authorList>
            <consortium name="Pathogen Informatics"/>
        </authorList>
    </citation>
    <scope>NUCLEOTIDE SEQUENCE [LARGE SCALE GENOMIC DNA]</scope>
</reference>
<feature type="coiled-coil region" evidence="1">
    <location>
        <begin position="317"/>
        <end position="362"/>
    </location>
</feature>
<name>A0A3P6SU81_CYLGO</name>
<evidence type="ECO:0000313" key="2">
    <source>
        <dbReference type="EMBL" id="VDK57128.1"/>
    </source>
</evidence>
<sequence>MARLVELERRVKAELEWKSFIVEESPSKFTEAQIRQKLKYCGDKCNEFEERLEQAKLDVIALKGKRWETSYTVKESLQYMLEFQELRARHTEEKGELISWADQLLLAHEWYEILVAGDEAQEIDRLMFLSDLEETVIQVPTRPTEPGYPQPKQVKRFYKKETIGPILHNIRLGYDVLLNEESEEVHDVKGELLRGTAKEAQLVKEMTEGIKLLRDELQRQRGDRQWSGHGASDWQMQEIRDSIAGLKDEMRRQRQDYEWRNSGQNEGSLNEIREMIAQLTQNIRGQHEETRNWIQTLYLEIQDRLTQNREMCLQAMKEETQAEHRDVHQKLGCLEQQILGLGAQMKEEAERMSRESARLLRQQRR</sequence>
<accession>A0A3P6SU81</accession>
<proteinExistence type="predicted"/>
<keyword evidence="1" id="KW-0175">Coiled coil</keyword>
<dbReference type="OrthoDB" id="5836917at2759"/>
<dbReference type="EMBL" id="UYRV01010062">
    <property type="protein sequence ID" value="VDK57128.1"/>
    <property type="molecule type" value="Genomic_DNA"/>
</dbReference>
<feature type="coiled-coil region" evidence="1">
    <location>
        <begin position="203"/>
        <end position="289"/>
    </location>
</feature>
<keyword evidence="3" id="KW-1185">Reference proteome</keyword>